<proteinExistence type="predicted"/>
<keyword evidence="1" id="KW-0472">Membrane</keyword>
<sequence length="69" mass="7341">MIEEFAPAALIGFVLSGLVIFLGLAQGPRRKALATGLTSTPFEIRDRAAVTPRLPLGRHGHLAPKVSHV</sequence>
<dbReference type="Proteomes" id="UP001158576">
    <property type="component" value="Chromosome PAR"/>
</dbReference>
<feature type="transmembrane region" description="Helical" evidence="1">
    <location>
        <begin position="6"/>
        <end position="25"/>
    </location>
</feature>
<protein>
    <submittedName>
        <fullName evidence="2">Oidioi.mRNA.OKI2018_I69.PAR.g10224.t1.cds</fullName>
    </submittedName>
</protein>
<name>A0ABN7RPT5_OIKDI</name>
<dbReference type="EMBL" id="OU015568">
    <property type="protein sequence ID" value="CAG5082869.1"/>
    <property type="molecule type" value="Genomic_DNA"/>
</dbReference>
<organism evidence="2 3">
    <name type="scientific">Oikopleura dioica</name>
    <name type="common">Tunicate</name>
    <dbReference type="NCBI Taxonomy" id="34765"/>
    <lineage>
        <taxon>Eukaryota</taxon>
        <taxon>Metazoa</taxon>
        <taxon>Chordata</taxon>
        <taxon>Tunicata</taxon>
        <taxon>Appendicularia</taxon>
        <taxon>Copelata</taxon>
        <taxon>Oikopleuridae</taxon>
        <taxon>Oikopleura</taxon>
    </lineage>
</organism>
<keyword evidence="1" id="KW-0812">Transmembrane</keyword>
<accession>A0ABN7RPT5</accession>
<keyword evidence="3" id="KW-1185">Reference proteome</keyword>
<keyword evidence="1" id="KW-1133">Transmembrane helix</keyword>
<evidence type="ECO:0000313" key="2">
    <source>
        <dbReference type="EMBL" id="CAG5082869.1"/>
    </source>
</evidence>
<reference evidence="2 3" key="1">
    <citation type="submission" date="2021-04" db="EMBL/GenBank/DDBJ databases">
        <authorList>
            <person name="Bliznina A."/>
        </authorList>
    </citation>
    <scope>NUCLEOTIDE SEQUENCE [LARGE SCALE GENOMIC DNA]</scope>
</reference>
<evidence type="ECO:0000256" key="1">
    <source>
        <dbReference type="SAM" id="Phobius"/>
    </source>
</evidence>
<evidence type="ECO:0000313" key="3">
    <source>
        <dbReference type="Proteomes" id="UP001158576"/>
    </source>
</evidence>
<gene>
    <name evidence="2" type="ORF">OKIOD_LOCUS1782</name>
</gene>